<evidence type="ECO:0000313" key="13">
    <source>
        <dbReference type="EMBL" id="VAW85313.1"/>
    </source>
</evidence>
<evidence type="ECO:0000256" key="7">
    <source>
        <dbReference type="ARBA" id="ARBA00023186"/>
    </source>
</evidence>
<dbReference type="PROSITE" id="PS50198">
    <property type="entry name" value="PPIC_PPIASE_2"/>
    <property type="match status" value="1"/>
</dbReference>
<evidence type="ECO:0000256" key="2">
    <source>
        <dbReference type="ARBA" id="ARBA00022475"/>
    </source>
</evidence>
<protein>
    <recommendedName>
        <fullName evidence="9">Periplasmic chaperone PpiD</fullName>
    </recommendedName>
    <alternativeName>
        <fullName evidence="10">Periplasmic folding chaperone</fullName>
    </alternativeName>
</protein>
<reference evidence="13" key="1">
    <citation type="submission" date="2018-06" db="EMBL/GenBank/DDBJ databases">
        <authorList>
            <person name="Zhirakovskaya E."/>
        </authorList>
    </citation>
    <scope>NUCLEOTIDE SEQUENCE</scope>
</reference>
<feature type="domain" description="PpiC" evidence="12">
    <location>
        <begin position="268"/>
        <end position="370"/>
    </location>
</feature>
<dbReference type="SUPFAM" id="SSF109998">
    <property type="entry name" value="Triger factor/SurA peptide-binding domain-like"/>
    <property type="match status" value="1"/>
</dbReference>
<keyword evidence="7" id="KW-0143">Chaperone</keyword>
<accession>A0A3B0ZAS6</accession>
<dbReference type="Gene3D" id="1.10.4030.10">
    <property type="entry name" value="Porin chaperone SurA, peptide-binding domain"/>
    <property type="match status" value="1"/>
</dbReference>
<evidence type="ECO:0000256" key="5">
    <source>
        <dbReference type="ARBA" id="ARBA00022989"/>
    </source>
</evidence>
<sequence>MLRLIRERAQGYIAWVIVILIIIPFALAGMNEYFETDSNVYVAKVNEVSIPEFEYRRVYQGERSFRQSLVGGDLNSPFMNEESIKRSALDRIVNTEVMSQAASENGFSVGDQLLLQAIAERGDFQTDGVFDASLYNNLLVSNNLSPADFEANVRREMMANQFVSGVMDLAIVTDYELDALLKIQEQSREIGYLVLKAEVLKALDSEREFSEEEIKAHYDMNVNLFALPEKVSLEYVELSSKDLLDDVQVDEEALLELYDDRIDSFGLPEERRARHILVNVAEDASEADVEVARSKATDLLTRVKAGESFETLAKDNSDDAGSAIDGGDLGFFGRGMMVTAFDNVTFEMQVGDVSELVKTPFGFHIIKLEEIREDSTKPFAEVREDLELSYREQQAEDILFDQLEVLSNLTYENPDSLVVAADQMELVINKVGFFDQNSGDDIASHSNVRKAAFSSEVMAGNNSEPLEVGENHMVVIRMDEHKPKSYRPLEEVRDDVIALLRDHTAKDAAASLGDSLLVKLKEGADATVIAAEHAVEWTKTALITRKDSSVNRELLNAAFRIAKPAEGETKWHGLKLMNGDYGIIALYQLKEGDLSQVDDATRESLKSTLQRSRSQSEGAFLVDSLKTRAEIKEYPGNL</sequence>
<comment type="subcellular location">
    <subcellularLocation>
        <location evidence="1">Cell inner membrane</location>
        <topology evidence="1">Single-pass type II membrane protein</topology>
        <orientation evidence="1">Periplasmic side</orientation>
    </subcellularLocation>
</comment>
<dbReference type="InterPro" id="IPR052029">
    <property type="entry name" value="PpiD_chaperone"/>
</dbReference>
<evidence type="ECO:0000256" key="9">
    <source>
        <dbReference type="ARBA" id="ARBA00040743"/>
    </source>
</evidence>
<dbReference type="InterPro" id="IPR023058">
    <property type="entry name" value="PPIase_PpiC_CS"/>
</dbReference>
<organism evidence="13">
    <name type="scientific">hydrothermal vent metagenome</name>
    <dbReference type="NCBI Taxonomy" id="652676"/>
    <lineage>
        <taxon>unclassified sequences</taxon>
        <taxon>metagenomes</taxon>
        <taxon>ecological metagenomes</taxon>
    </lineage>
</organism>
<name>A0A3B0ZAS6_9ZZZZ</name>
<evidence type="ECO:0000256" key="11">
    <source>
        <dbReference type="SAM" id="Phobius"/>
    </source>
</evidence>
<evidence type="ECO:0000259" key="12">
    <source>
        <dbReference type="PROSITE" id="PS50198"/>
    </source>
</evidence>
<evidence type="ECO:0000256" key="4">
    <source>
        <dbReference type="ARBA" id="ARBA00022692"/>
    </source>
</evidence>
<proteinExistence type="inferred from homology"/>
<keyword evidence="13" id="KW-0413">Isomerase</keyword>
<dbReference type="SUPFAM" id="SSF54534">
    <property type="entry name" value="FKBP-like"/>
    <property type="match status" value="1"/>
</dbReference>
<dbReference type="InterPro" id="IPR000297">
    <property type="entry name" value="PPIase_PpiC"/>
</dbReference>
<dbReference type="PANTHER" id="PTHR47529">
    <property type="entry name" value="PEPTIDYL-PROLYL CIS-TRANS ISOMERASE D"/>
    <property type="match status" value="1"/>
</dbReference>
<dbReference type="AlphaFoldDB" id="A0A3B0ZAS6"/>
<keyword evidence="5 11" id="KW-1133">Transmembrane helix</keyword>
<evidence type="ECO:0000256" key="6">
    <source>
        <dbReference type="ARBA" id="ARBA00023136"/>
    </source>
</evidence>
<gene>
    <name evidence="13" type="ORF">MNBD_GAMMA17-572</name>
</gene>
<dbReference type="EMBL" id="UOFQ01000022">
    <property type="protein sequence ID" value="VAW85313.1"/>
    <property type="molecule type" value="Genomic_DNA"/>
</dbReference>
<dbReference type="PANTHER" id="PTHR47529:SF1">
    <property type="entry name" value="PERIPLASMIC CHAPERONE PPID"/>
    <property type="match status" value="1"/>
</dbReference>
<dbReference type="GO" id="GO:0005886">
    <property type="term" value="C:plasma membrane"/>
    <property type="evidence" value="ECO:0007669"/>
    <property type="project" value="UniProtKB-SubCell"/>
</dbReference>
<keyword evidence="6 11" id="KW-0472">Membrane</keyword>
<keyword evidence="3" id="KW-0997">Cell inner membrane</keyword>
<dbReference type="Pfam" id="PF13616">
    <property type="entry name" value="Rotamase_3"/>
    <property type="match status" value="1"/>
</dbReference>
<evidence type="ECO:0000256" key="3">
    <source>
        <dbReference type="ARBA" id="ARBA00022519"/>
    </source>
</evidence>
<comment type="similarity">
    <text evidence="8">Belongs to the PpiD chaperone family.</text>
</comment>
<keyword evidence="2" id="KW-1003">Cell membrane</keyword>
<evidence type="ECO:0000256" key="8">
    <source>
        <dbReference type="ARBA" id="ARBA00038408"/>
    </source>
</evidence>
<dbReference type="Gene3D" id="3.10.50.40">
    <property type="match status" value="1"/>
</dbReference>
<dbReference type="InterPro" id="IPR027304">
    <property type="entry name" value="Trigger_fact/SurA_dom_sf"/>
</dbReference>
<dbReference type="InterPro" id="IPR046357">
    <property type="entry name" value="PPIase_dom_sf"/>
</dbReference>
<dbReference type="PROSITE" id="PS01096">
    <property type="entry name" value="PPIC_PPIASE_1"/>
    <property type="match status" value="1"/>
</dbReference>
<evidence type="ECO:0000256" key="10">
    <source>
        <dbReference type="ARBA" id="ARBA00042775"/>
    </source>
</evidence>
<keyword evidence="4 11" id="KW-0812">Transmembrane</keyword>
<feature type="transmembrane region" description="Helical" evidence="11">
    <location>
        <begin position="12"/>
        <end position="30"/>
    </location>
</feature>
<dbReference type="GO" id="GO:0003755">
    <property type="term" value="F:peptidyl-prolyl cis-trans isomerase activity"/>
    <property type="evidence" value="ECO:0007669"/>
    <property type="project" value="InterPro"/>
</dbReference>
<dbReference type="Pfam" id="PF13624">
    <property type="entry name" value="SurA_N_3"/>
    <property type="match status" value="1"/>
</dbReference>
<evidence type="ECO:0000256" key="1">
    <source>
        <dbReference type="ARBA" id="ARBA00004382"/>
    </source>
</evidence>